<protein>
    <submittedName>
        <fullName evidence="1">Uncharacterized protein</fullName>
    </submittedName>
</protein>
<organism evidence="1">
    <name type="scientific">Anguilla anguilla</name>
    <name type="common">European freshwater eel</name>
    <name type="synonym">Muraena anguilla</name>
    <dbReference type="NCBI Taxonomy" id="7936"/>
    <lineage>
        <taxon>Eukaryota</taxon>
        <taxon>Metazoa</taxon>
        <taxon>Chordata</taxon>
        <taxon>Craniata</taxon>
        <taxon>Vertebrata</taxon>
        <taxon>Euteleostomi</taxon>
        <taxon>Actinopterygii</taxon>
        <taxon>Neopterygii</taxon>
        <taxon>Teleostei</taxon>
        <taxon>Anguilliformes</taxon>
        <taxon>Anguillidae</taxon>
        <taxon>Anguilla</taxon>
    </lineage>
</organism>
<reference evidence="1" key="2">
    <citation type="journal article" date="2015" name="Fish Shellfish Immunol.">
        <title>Early steps in the European eel (Anguilla anguilla)-Vibrio vulnificus interaction in the gills: Role of the RtxA13 toxin.</title>
        <authorList>
            <person name="Callol A."/>
            <person name="Pajuelo D."/>
            <person name="Ebbesson L."/>
            <person name="Teles M."/>
            <person name="MacKenzie S."/>
            <person name="Amaro C."/>
        </authorList>
    </citation>
    <scope>NUCLEOTIDE SEQUENCE</scope>
</reference>
<evidence type="ECO:0000313" key="1">
    <source>
        <dbReference type="EMBL" id="JAH23043.1"/>
    </source>
</evidence>
<dbReference type="EMBL" id="GBXM01085534">
    <property type="protein sequence ID" value="JAH23043.1"/>
    <property type="molecule type" value="Transcribed_RNA"/>
</dbReference>
<sequence length="46" mass="5153">MESGRKNASGLTLHLLLTQDLPYTFISSSVALERDVQAQKNLPPRR</sequence>
<accession>A0A0E9R3W9</accession>
<reference evidence="1" key="1">
    <citation type="submission" date="2014-11" db="EMBL/GenBank/DDBJ databases">
        <authorList>
            <person name="Amaro Gonzalez C."/>
        </authorList>
    </citation>
    <scope>NUCLEOTIDE SEQUENCE</scope>
</reference>
<dbReference type="AlphaFoldDB" id="A0A0E9R3W9"/>
<name>A0A0E9R3W9_ANGAN</name>
<proteinExistence type="predicted"/>